<keyword evidence="1" id="KW-0547">Nucleotide-binding</keyword>
<evidence type="ECO:0000256" key="5">
    <source>
        <dbReference type="ARBA" id="ARBA00045658"/>
    </source>
</evidence>
<dbReference type="Gene3D" id="3.40.50.300">
    <property type="entry name" value="P-loop containing nucleotide triphosphate hydrolases"/>
    <property type="match status" value="1"/>
</dbReference>
<dbReference type="SUPFAM" id="SSF52540">
    <property type="entry name" value="P-loop containing nucleoside triphosphate hydrolases"/>
    <property type="match status" value="1"/>
</dbReference>
<gene>
    <name evidence="8" type="ORF">RRU01S_22_00390</name>
</gene>
<evidence type="ECO:0000259" key="7">
    <source>
        <dbReference type="SMART" id="SM00833"/>
    </source>
</evidence>
<reference evidence="8 9" key="1">
    <citation type="submission" date="2014-08" db="EMBL/GenBank/DDBJ databases">
        <title>Whole genome shotgun sequence of Rhizobium rubi NBRC 13261.</title>
        <authorList>
            <person name="Katano-Makiyama Y."/>
            <person name="Hosoyama A."/>
            <person name="Hashimoto M."/>
            <person name="Hosoyama Y."/>
            <person name="Noguchi M."/>
            <person name="Tsuchikane K."/>
            <person name="Uohara A."/>
            <person name="Ohji S."/>
            <person name="Ichikawa N."/>
            <person name="Kimura A."/>
            <person name="Yamazoe A."/>
            <person name="Fujita N."/>
        </authorList>
    </citation>
    <scope>NUCLEOTIDE SEQUENCE [LARGE SCALE GENOMIC DNA]</scope>
    <source>
        <strain evidence="8 9">NBRC 13261</strain>
    </source>
</reference>
<dbReference type="RefSeq" id="WP_045231446.1">
    <property type="nucleotide sequence ID" value="NZ_BBJU01000022.1"/>
</dbReference>
<dbReference type="SMART" id="SM00833">
    <property type="entry name" value="CobW_C"/>
    <property type="match status" value="1"/>
</dbReference>
<evidence type="ECO:0000256" key="3">
    <source>
        <dbReference type="ARBA" id="ARBA00023186"/>
    </source>
</evidence>
<dbReference type="Proteomes" id="UP000028701">
    <property type="component" value="Unassembled WGS sequence"/>
</dbReference>
<dbReference type="CDD" id="cd03112">
    <property type="entry name" value="CobW-like"/>
    <property type="match status" value="1"/>
</dbReference>
<dbReference type="PANTHER" id="PTHR13748:SF62">
    <property type="entry name" value="COBW DOMAIN-CONTAINING PROTEIN"/>
    <property type="match status" value="1"/>
</dbReference>
<dbReference type="eggNOG" id="COG0523">
    <property type="taxonomic scope" value="Bacteria"/>
</dbReference>
<dbReference type="InterPro" id="IPR003495">
    <property type="entry name" value="CobW/HypB/UreG_nucleotide-bd"/>
</dbReference>
<dbReference type="PANTHER" id="PTHR13748">
    <property type="entry name" value="COBW-RELATED"/>
    <property type="match status" value="1"/>
</dbReference>
<feature type="domain" description="CobW C-terminal" evidence="7">
    <location>
        <begin position="244"/>
        <end position="337"/>
    </location>
</feature>
<evidence type="ECO:0000256" key="4">
    <source>
        <dbReference type="ARBA" id="ARBA00034320"/>
    </source>
</evidence>
<evidence type="ECO:0000256" key="1">
    <source>
        <dbReference type="ARBA" id="ARBA00022741"/>
    </source>
</evidence>
<dbReference type="Gene3D" id="3.30.1220.10">
    <property type="entry name" value="CobW-like, C-terminal domain"/>
    <property type="match status" value="1"/>
</dbReference>
<evidence type="ECO:0000256" key="2">
    <source>
        <dbReference type="ARBA" id="ARBA00022801"/>
    </source>
</evidence>
<dbReference type="GO" id="GO:0016787">
    <property type="term" value="F:hydrolase activity"/>
    <property type="evidence" value="ECO:0007669"/>
    <property type="project" value="UniProtKB-KW"/>
</dbReference>
<proteinExistence type="inferred from homology"/>
<dbReference type="Pfam" id="PF02492">
    <property type="entry name" value="cobW"/>
    <property type="match status" value="1"/>
</dbReference>
<comment type="similarity">
    <text evidence="4">Belongs to the SIMIBI class G3E GTPase family. ZNG1 subfamily.</text>
</comment>
<comment type="catalytic activity">
    <reaction evidence="6">
        <text>GTP + H2O = GDP + phosphate + H(+)</text>
        <dbReference type="Rhea" id="RHEA:19669"/>
        <dbReference type="ChEBI" id="CHEBI:15377"/>
        <dbReference type="ChEBI" id="CHEBI:15378"/>
        <dbReference type="ChEBI" id="CHEBI:37565"/>
        <dbReference type="ChEBI" id="CHEBI:43474"/>
        <dbReference type="ChEBI" id="CHEBI:58189"/>
    </reaction>
    <physiologicalReaction direction="left-to-right" evidence="6">
        <dbReference type="Rhea" id="RHEA:19670"/>
    </physiologicalReaction>
</comment>
<dbReference type="InterPro" id="IPR027417">
    <property type="entry name" value="P-loop_NTPase"/>
</dbReference>
<dbReference type="GO" id="GO:0005737">
    <property type="term" value="C:cytoplasm"/>
    <property type="evidence" value="ECO:0007669"/>
    <property type="project" value="TreeGrafter"/>
</dbReference>
<comment type="caution">
    <text evidence="8">The sequence shown here is derived from an EMBL/GenBank/DDBJ whole genome shotgun (WGS) entry which is preliminary data.</text>
</comment>
<dbReference type="InterPro" id="IPR051316">
    <property type="entry name" value="Zinc-reg_GTPase_activator"/>
</dbReference>
<dbReference type="Pfam" id="PF07683">
    <property type="entry name" value="CobW_C"/>
    <property type="match status" value="1"/>
</dbReference>
<dbReference type="InterPro" id="IPR011629">
    <property type="entry name" value="CobW-like_C"/>
</dbReference>
<dbReference type="AlphaFoldDB" id="A0A081CZ10"/>
<dbReference type="OrthoDB" id="9808822at2"/>
<sequence>MTTGSAQPIIVNVLTGFLGAGKTTLLNGLLSQPDLSDVAVIINEFGSIGLDHLLVETIEEDTVLLQSGCICCTIRGDLKQAILSLFEKRKVGRIAPFTRLIIETTGLADPAPIVATLTADLMLKYHFSIGNIITVVDVPNGRTNIDTYVESARQVAVADRLVITKTDIAGPEATSGLIATLSAMNPMASIEISDPANAAGSLLITEDIHNLAARPPDVRRWIASERYHDHAHKPADNVNVHGAIQAVSVTTPNAVSWPRFSTWLSLLVNRHGNRLLRVKGIIAIEGHDTPVVIHGVQHLIHRPVHLAHWPGDERGCVLVFIIDGDIGDIPQSFTAFVDARSNAQAAHLHQVRR</sequence>
<keyword evidence="2" id="KW-0378">Hydrolase</keyword>
<accession>A0A081CZ10</accession>
<keyword evidence="3" id="KW-0143">Chaperone</keyword>
<name>A0A081CZ10_9HYPH</name>
<dbReference type="GO" id="GO:0000166">
    <property type="term" value="F:nucleotide binding"/>
    <property type="evidence" value="ECO:0007669"/>
    <property type="project" value="UniProtKB-KW"/>
</dbReference>
<comment type="function">
    <text evidence="5">Zinc chaperone that directly transfers zinc cofactor to target proteins, thereby activating them. Zinc is transferred from the CXCC motif in the GTPase domain to the zinc binding site in target proteins in a process requiring GTP hydrolysis.</text>
</comment>
<evidence type="ECO:0000313" key="9">
    <source>
        <dbReference type="Proteomes" id="UP000028701"/>
    </source>
</evidence>
<dbReference type="InterPro" id="IPR036627">
    <property type="entry name" value="CobW-likC_sf"/>
</dbReference>
<protein>
    <submittedName>
        <fullName evidence="8">Putative cobalamin synthesis protein</fullName>
    </submittedName>
</protein>
<evidence type="ECO:0000313" key="8">
    <source>
        <dbReference type="EMBL" id="GAK71906.1"/>
    </source>
</evidence>
<dbReference type="SUPFAM" id="SSF90002">
    <property type="entry name" value="Hypothetical protein YjiA, C-terminal domain"/>
    <property type="match status" value="1"/>
</dbReference>
<dbReference type="EMBL" id="BBJU01000022">
    <property type="protein sequence ID" value="GAK71906.1"/>
    <property type="molecule type" value="Genomic_DNA"/>
</dbReference>
<organism evidence="8 9">
    <name type="scientific">Agrobacterium rubi TR3 = NBRC 13261</name>
    <dbReference type="NCBI Taxonomy" id="1368415"/>
    <lineage>
        <taxon>Bacteria</taxon>
        <taxon>Pseudomonadati</taxon>
        <taxon>Pseudomonadota</taxon>
        <taxon>Alphaproteobacteria</taxon>
        <taxon>Hyphomicrobiales</taxon>
        <taxon>Rhizobiaceae</taxon>
        <taxon>Rhizobium/Agrobacterium group</taxon>
        <taxon>Agrobacterium</taxon>
    </lineage>
</organism>
<evidence type="ECO:0000256" key="6">
    <source>
        <dbReference type="ARBA" id="ARBA00049117"/>
    </source>
</evidence>